<evidence type="ECO:0000313" key="2">
    <source>
        <dbReference type="Proteomes" id="UP001497680"/>
    </source>
</evidence>
<dbReference type="EMBL" id="MU394320">
    <property type="protein sequence ID" value="KAI6085944.1"/>
    <property type="molecule type" value="Genomic_DNA"/>
</dbReference>
<proteinExistence type="predicted"/>
<organism evidence="1 2">
    <name type="scientific">Hypoxylon rubiginosum</name>
    <dbReference type="NCBI Taxonomy" id="110542"/>
    <lineage>
        <taxon>Eukaryota</taxon>
        <taxon>Fungi</taxon>
        <taxon>Dikarya</taxon>
        <taxon>Ascomycota</taxon>
        <taxon>Pezizomycotina</taxon>
        <taxon>Sordariomycetes</taxon>
        <taxon>Xylariomycetidae</taxon>
        <taxon>Xylariales</taxon>
        <taxon>Hypoxylaceae</taxon>
        <taxon>Hypoxylon</taxon>
    </lineage>
</organism>
<keyword evidence="2" id="KW-1185">Reference proteome</keyword>
<dbReference type="Proteomes" id="UP001497680">
    <property type="component" value="Unassembled WGS sequence"/>
</dbReference>
<accession>A0ACC0CZP1</accession>
<protein>
    <submittedName>
        <fullName evidence="1">Fungal-specific transcription factor domain-containing protein</fullName>
    </submittedName>
</protein>
<reference evidence="1 2" key="1">
    <citation type="journal article" date="2022" name="New Phytol.">
        <title>Ecological generalism drives hyperdiversity of secondary metabolite gene clusters in xylarialean endophytes.</title>
        <authorList>
            <person name="Franco M.E.E."/>
            <person name="Wisecaver J.H."/>
            <person name="Arnold A.E."/>
            <person name="Ju Y.M."/>
            <person name="Slot J.C."/>
            <person name="Ahrendt S."/>
            <person name="Moore L.P."/>
            <person name="Eastman K.E."/>
            <person name="Scott K."/>
            <person name="Konkel Z."/>
            <person name="Mondo S.J."/>
            <person name="Kuo A."/>
            <person name="Hayes R.D."/>
            <person name="Haridas S."/>
            <person name="Andreopoulos B."/>
            <person name="Riley R."/>
            <person name="LaButti K."/>
            <person name="Pangilinan J."/>
            <person name="Lipzen A."/>
            <person name="Amirebrahimi M."/>
            <person name="Yan J."/>
            <person name="Adam C."/>
            <person name="Keymanesh K."/>
            <person name="Ng V."/>
            <person name="Louie K."/>
            <person name="Northen T."/>
            <person name="Drula E."/>
            <person name="Henrissat B."/>
            <person name="Hsieh H.M."/>
            <person name="Youens-Clark K."/>
            <person name="Lutzoni F."/>
            <person name="Miadlikowska J."/>
            <person name="Eastwood D.C."/>
            <person name="Hamelin R.C."/>
            <person name="Grigoriev I.V."/>
            <person name="U'Ren J.M."/>
        </authorList>
    </citation>
    <scope>NUCLEOTIDE SEQUENCE [LARGE SCALE GENOMIC DNA]</scope>
    <source>
        <strain evidence="1 2">ER1909</strain>
    </source>
</reference>
<name>A0ACC0CZP1_9PEZI</name>
<comment type="caution">
    <text evidence="1">The sequence shown here is derived from an EMBL/GenBank/DDBJ whole genome shotgun (WGS) entry which is preliminary data.</text>
</comment>
<gene>
    <name evidence="1" type="ORF">F4821DRAFT_239471</name>
</gene>
<sequence>MRVDQCWACRDSRAVCDRIRPRCARCARSNRPCHYGLRLSWPKGINKKRNLTYSVQGVVGTAKRFSRMSFVNATSWDIQLHDCLRMNRGFGSHTGYVFQRLDPSMALSWLPSNLGYADRELIDHFIYTAPSTLAIFESDKNDFLGLLLRLALSDSSPPSVAVLQSALALSSFHRHGLRASVFRFKERALRMLIISTKHCIGNSAVVQHIAANMILCHFEMLALPNASSPWFCKSLWYCHLIEARTLIDNAGLDRRSFQGDEFSRVLDWAEYHTVMSRFSHRHWYINEESTRRVGNFAPVDQASCHSRKVETASHYSHEILRHLYNMFDMIRKPTDSLYHSDEYENSLRCLENKITSLVPSPPKDISDTMSRSSTAWVTTTDLLRLAALIYLKRASRNFSGTSPEIDAMVEKAHILLDDLDTCSLAFPLLIIGCEARTDEQRMRILEHIGRAMRTLTLRSLHGLQNILQQIWVQDDLAVDYELDYLKRLDAIISSYQIMPSFV</sequence>
<evidence type="ECO:0000313" key="1">
    <source>
        <dbReference type="EMBL" id="KAI6085944.1"/>
    </source>
</evidence>